<protein>
    <submittedName>
        <fullName evidence="1">Uncharacterized protein</fullName>
    </submittedName>
</protein>
<organism evidence="1 2">
    <name type="scientific">Polysphondylium violaceum</name>
    <dbReference type="NCBI Taxonomy" id="133409"/>
    <lineage>
        <taxon>Eukaryota</taxon>
        <taxon>Amoebozoa</taxon>
        <taxon>Evosea</taxon>
        <taxon>Eumycetozoa</taxon>
        <taxon>Dictyostelia</taxon>
        <taxon>Dictyosteliales</taxon>
        <taxon>Dictyosteliaceae</taxon>
        <taxon>Polysphondylium</taxon>
    </lineage>
</organism>
<name>A0A8J4UUZ5_9MYCE</name>
<keyword evidence="2" id="KW-1185">Reference proteome</keyword>
<dbReference type="EMBL" id="AJWJ01001184">
    <property type="protein sequence ID" value="KAF2068130.1"/>
    <property type="molecule type" value="Genomic_DNA"/>
</dbReference>
<evidence type="ECO:0000313" key="1">
    <source>
        <dbReference type="EMBL" id="KAF2068130.1"/>
    </source>
</evidence>
<reference evidence="1" key="1">
    <citation type="submission" date="2020-01" db="EMBL/GenBank/DDBJ databases">
        <title>Development of genomics and gene disruption for Polysphondylium violaceum indicates a role for the polyketide synthase stlB in stalk morphogenesis.</title>
        <authorList>
            <person name="Narita B."/>
            <person name="Kawabe Y."/>
            <person name="Kin K."/>
            <person name="Saito T."/>
            <person name="Gibbs R."/>
            <person name="Kuspa A."/>
            <person name="Muzny D."/>
            <person name="Queller D."/>
            <person name="Richards S."/>
            <person name="Strassman J."/>
            <person name="Sucgang R."/>
            <person name="Worley K."/>
            <person name="Schaap P."/>
        </authorList>
    </citation>
    <scope>NUCLEOTIDE SEQUENCE</scope>
    <source>
        <strain evidence="1">QSvi11</strain>
    </source>
</reference>
<dbReference type="AlphaFoldDB" id="A0A8J4UUZ5"/>
<proteinExistence type="predicted"/>
<dbReference type="OrthoDB" id="24468at2759"/>
<dbReference type="Proteomes" id="UP000695562">
    <property type="component" value="Unassembled WGS sequence"/>
</dbReference>
<evidence type="ECO:0000313" key="2">
    <source>
        <dbReference type="Proteomes" id="UP000695562"/>
    </source>
</evidence>
<dbReference type="PANTHER" id="PTHR31550">
    <property type="entry name" value="ANKYRIN REPEAT PROTEIN-RELATED-RELATED"/>
    <property type="match status" value="1"/>
</dbReference>
<comment type="caution">
    <text evidence="1">The sequence shown here is derived from an EMBL/GenBank/DDBJ whole genome shotgun (WGS) entry which is preliminary data.</text>
</comment>
<accession>A0A8J4UUZ5</accession>
<gene>
    <name evidence="1" type="ORF">CYY_010543</name>
</gene>
<sequence length="644" mass="76275">MDKQLFSKVFNHKYLGKNIFEQVSEIQQDKNSLHYEEIKDIVWMVKNKHYTLFKEKLRNNELVSINSNLNVSIMYTILKAEDKEVIVELYERYKEVFPIEDVIKICIQFSLIIPIQALGQRGYLSYGKKEWQNPFSPKGKVDPEVLKCLIEYNYFEIESLDAFKFSHTPETLKILLDSIKVPFNETMALQLLNLIIKSRHQSILNAVPQEYLHVCSEVVSKLRFASLQAEFRDPNLFIFILENHTLLTPDQRKAMSIRILTNKNQQHVEIIKYLLDVDQMPFYPNEITLLISSCFENLSKPLLDYILDEWRPNLRLDDIHLESEMYSKSKKTQVKEFYQFEFIDKLLDRGFDLFKYWIIQHSQEGTTDIFMMLWNKFAPHRVRVQGRILFRTSEAADSQEQDITIELLRRCFITCNLSLLKFLISQGYTFQEEDTNLWNSLHFKLENTYEFTKYLVEIGFPQNESAWDDLLNEMFYDSLDERLFKLAIERAMTFPDFQVDSYLGYSIAQNDLDKLKTLYQLNTFDLTNNFSVIEKVLAKSNLEIIKFLSEKFHYLDTQIHRDSFIKHVIASDNFILLKYIATHFNKKFESLDSFYESLGKCTCPAIVDYVASLCPSIDYVKLKKEIQSENRVMLDYVNKILNQN</sequence>